<comment type="caution">
    <text evidence="13">The sequence shown here is derived from an EMBL/GenBank/DDBJ whole genome shotgun (WGS) entry which is preliminary data.</text>
</comment>
<feature type="chain" id="PRO_5019103178" evidence="10">
    <location>
        <begin position="23"/>
        <end position="888"/>
    </location>
</feature>
<evidence type="ECO:0000256" key="3">
    <source>
        <dbReference type="ARBA" id="ARBA00022452"/>
    </source>
</evidence>
<keyword evidence="6 8" id="KW-0472">Membrane</keyword>
<accession>A0A432WFF3</accession>
<evidence type="ECO:0000313" key="14">
    <source>
        <dbReference type="Proteomes" id="UP000287823"/>
    </source>
</evidence>
<dbReference type="InterPro" id="IPR010104">
    <property type="entry name" value="TonB_rcpt_bac"/>
</dbReference>
<dbReference type="Gene3D" id="2.40.170.20">
    <property type="entry name" value="TonB-dependent receptor, beta-barrel domain"/>
    <property type="match status" value="1"/>
</dbReference>
<dbReference type="PANTHER" id="PTHR40980:SF3">
    <property type="entry name" value="TONB-DEPENDENT RECEPTOR-LIKE BETA-BARREL DOMAIN-CONTAINING PROTEIN"/>
    <property type="match status" value="1"/>
</dbReference>
<evidence type="ECO:0000259" key="12">
    <source>
        <dbReference type="Pfam" id="PF07715"/>
    </source>
</evidence>
<dbReference type="CDD" id="cd01347">
    <property type="entry name" value="ligand_gated_channel"/>
    <property type="match status" value="1"/>
</dbReference>
<proteinExistence type="inferred from homology"/>
<feature type="domain" description="TonB-dependent receptor plug" evidence="12">
    <location>
        <begin position="58"/>
        <end position="160"/>
    </location>
</feature>
<protein>
    <submittedName>
        <fullName evidence="13">TonB-dependent receptor</fullName>
    </submittedName>
</protein>
<evidence type="ECO:0000256" key="10">
    <source>
        <dbReference type="SAM" id="SignalP"/>
    </source>
</evidence>
<comment type="subcellular location">
    <subcellularLocation>
        <location evidence="1 8">Cell outer membrane</location>
        <topology evidence="1 8">Multi-pass membrane protein</topology>
    </subcellularLocation>
</comment>
<sequence>MFKKNLLATSIMLALAPGLVLAQEQVEEEEQAQTQAEMDEVIVVRGTRSSMSEALSRKRESIQLVDSIVAEDIGKLPNNNVVEALQHVAGVQVGTRTAGESADILIRGLGQVVTTINGRNAFTAAGRSFALADIPATMVAGLDVYKTVSAEMAEGGIGGVIDVRTRRPFDFEGSHVTLTGKATYSDQADQTDPNLSLLVSNRWNTSIGEFGALANLSYVETNYRDETIWTGAVFPYDDNGVRLPSTPGEVLATDDPSYSLSRDALGAVDDWGQRQRPAASFSFEWAPNNTSSYYLDVFYTGYRQESTSSFLFIGADSPQLDDYEYVGDTNVVSRVRNANPYVMTSSQGFDNSTDSYQYALGGEWNLTDRLDMRAEAAYQQSKYKSDLLILDIVRPADELIATFNNGSGTPSVELVGADMTATDNVVAGPFFDGREESEGDSTTLRADFDFHQPVGFITSWHFGSRYDLRNATSNNVQIYNALPDVMGQPIPGELDGLVGLTPGDFFSGSATYPRRWSTPSSDFMLNNQELMREYFTDYSGAPAYEPTEFFDIEEESLALYGQAQFRADIGYNVLDGVVGLRVVRTESSLKGYELIEDPDAGSVATLRDYDTNSTEVLPNLTLRYNIDSDIQLRFNASKTITRPGFGDMNPALTLRPPIAGQVQIGTGEGGNADLKPVEALNFDLGAEYYFGESSAIYATLFYRDIDNWIQPTTINETFDEVVYNVTRPTNAGSGEMNGVELGVQYFPDAVPDWLQGIGVQASYTYIDSHTENEDGEEEPMLGVSENSISAVLVYERGPFSARLSHIYRDAHLVDFNYTGNMPAGVLAQALQFTDFSTSYAVSDTFTLTFDATNIFGEKYQDYFEDPNLFNRDTRSYSKTYSVGFRYSF</sequence>
<dbReference type="RefSeq" id="WP_126799227.1">
    <property type="nucleotide sequence ID" value="NZ_PIPO01000004.1"/>
</dbReference>
<keyword evidence="14" id="KW-1185">Reference proteome</keyword>
<comment type="similarity">
    <text evidence="8 9">Belongs to the TonB-dependent receptor family.</text>
</comment>
<dbReference type="Proteomes" id="UP000287823">
    <property type="component" value="Unassembled WGS sequence"/>
</dbReference>
<dbReference type="GO" id="GO:0009279">
    <property type="term" value="C:cell outer membrane"/>
    <property type="evidence" value="ECO:0007669"/>
    <property type="project" value="UniProtKB-SubCell"/>
</dbReference>
<dbReference type="InterPro" id="IPR012910">
    <property type="entry name" value="Plug_dom"/>
</dbReference>
<organism evidence="13 14">
    <name type="scientific">Aliidiomarina soli</name>
    <dbReference type="NCBI Taxonomy" id="1928574"/>
    <lineage>
        <taxon>Bacteria</taxon>
        <taxon>Pseudomonadati</taxon>
        <taxon>Pseudomonadota</taxon>
        <taxon>Gammaproteobacteria</taxon>
        <taxon>Alteromonadales</taxon>
        <taxon>Idiomarinaceae</taxon>
        <taxon>Aliidiomarina</taxon>
    </lineage>
</organism>
<dbReference type="PROSITE" id="PS52016">
    <property type="entry name" value="TONB_DEPENDENT_REC_3"/>
    <property type="match status" value="1"/>
</dbReference>
<evidence type="ECO:0000256" key="2">
    <source>
        <dbReference type="ARBA" id="ARBA00022448"/>
    </source>
</evidence>
<dbReference type="Gene3D" id="2.170.130.10">
    <property type="entry name" value="TonB-dependent receptor, plug domain"/>
    <property type="match status" value="1"/>
</dbReference>
<dbReference type="InterPro" id="IPR039426">
    <property type="entry name" value="TonB-dep_rcpt-like"/>
</dbReference>
<dbReference type="InterPro" id="IPR037066">
    <property type="entry name" value="Plug_dom_sf"/>
</dbReference>
<dbReference type="SUPFAM" id="SSF56935">
    <property type="entry name" value="Porins"/>
    <property type="match status" value="1"/>
</dbReference>
<dbReference type="Pfam" id="PF07715">
    <property type="entry name" value="Plug"/>
    <property type="match status" value="1"/>
</dbReference>
<keyword evidence="10" id="KW-0732">Signal</keyword>
<evidence type="ECO:0000259" key="11">
    <source>
        <dbReference type="Pfam" id="PF00593"/>
    </source>
</evidence>
<dbReference type="NCBIfam" id="TIGR01782">
    <property type="entry name" value="TonB-Xanth-Caul"/>
    <property type="match status" value="1"/>
</dbReference>
<feature type="signal peptide" evidence="10">
    <location>
        <begin position="1"/>
        <end position="22"/>
    </location>
</feature>
<evidence type="ECO:0000256" key="1">
    <source>
        <dbReference type="ARBA" id="ARBA00004571"/>
    </source>
</evidence>
<reference evidence="13 14" key="1">
    <citation type="journal article" date="2011" name="Front. Microbiol.">
        <title>Genomic signatures of strain selection and enhancement in Bacillus atrophaeus var. globigii, a historical biowarfare simulant.</title>
        <authorList>
            <person name="Gibbons H.S."/>
            <person name="Broomall S.M."/>
            <person name="McNew L.A."/>
            <person name="Daligault H."/>
            <person name="Chapman C."/>
            <person name="Bruce D."/>
            <person name="Karavis M."/>
            <person name="Krepps M."/>
            <person name="McGregor P.A."/>
            <person name="Hong C."/>
            <person name="Park K.H."/>
            <person name="Akmal A."/>
            <person name="Feldman A."/>
            <person name="Lin J.S."/>
            <person name="Chang W.E."/>
            <person name="Higgs B.W."/>
            <person name="Demirev P."/>
            <person name="Lindquist J."/>
            <person name="Liem A."/>
            <person name="Fochler E."/>
            <person name="Read T.D."/>
            <person name="Tapia R."/>
            <person name="Johnson S."/>
            <person name="Bishop-Lilly K.A."/>
            <person name="Detter C."/>
            <person name="Han C."/>
            <person name="Sozhamannan S."/>
            <person name="Rosenzweig C.N."/>
            <person name="Skowronski E.W."/>
        </authorList>
    </citation>
    <scope>NUCLEOTIDE SEQUENCE [LARGE SCALE GENOMIC DNA]</scope>
    <source>
        <strain evidence="13 14">Y4G10-17</strain>
    </source>
</reference>
<keyword evidence="7 8" id="KW-0998">Cell outer membrane</keyword>
<evidence type="ECO:0000313" key="13">
    <source>
        <dbReference type="EMBL" id="RUO32449.1"/>
    </source>
</evidence>
<dbReference type="PANTHER" id="PTHR40980">
    <property type="entry name" value="PLUG DOMAIN-CONTAINING PROTEIN"/>
    <property type="match status" value="1"/>
</dbReference>
<keyword evidence="5 9" id="KW-0798">TonB box</keyword>
<name>A0A432WFF3_9GAMM</name>
<feature type="domain" description="TonB-dependent receptor-like beta-barrel" evidence="11">
    <location>
        <begin position="423"/>
        <end position="854"/>
    </location>
</feature>
<evidence type="ECO:0000256" key="5">
    <source>
        <dbReference type="ARBA" id="ARBA00023077"/>
    </source>
</evidence>
<evidence type="ECO:0000256" key="8">
    <source>
        <dbReference type="PROSITE-ProRule" id="PRU01360"/>
    </source>
</evidence>
<dbReference type="Pfam" id="PF00593">
    <property type="entry name" value="TonB_dep_Rec_b-barrel"/>
    <property type="match status" value="1"/>
</dbReference>
<dbReference type="AlphaFoldDB" id="A0A432WFF3"/>
<evidence type="ECO:0000256" key="7">
    <source>
        <dbReference type="ARBA" id="ARBA00023237"/>
    </source>
</evidence>
<dbReference type="EMBL" id="PIPO01000004">
    <property type="protein sequence ID" value="RUO32449.1"/>
    <property type="molecule type" value="Genomic_DNA"/>
</dbReference>
<keyword evidence="2 8" id="KW-0813">Transport</keyword>
<evidence type="ECO:0000256" key="9">
    <source>
        <dbReference type="RuleBase" id="RU003357"/>
    </source>
</evidence>
<dbReference type="InterPro" id="IPR036942">
    <property type="entry name" value="Beta-barrel_TonB_sf"/>
</dbReference>
<evidence type="ECO:0000256" key="6">
    <source>
        <dbReference type="ARBA" id="ARBA00023136"/>
    </source>
</evidence>
<keyword evidence="4 8" id="KW-0812">Transmembrane</keyword>
<dbReference type="InterPro" id="IPR000531">
    <property type="entry name" value="Beta-barrel_TonB"/>
</dbReference>
<keyword evidence="3 8" id="KW-1134">Transmembrane beta strand</keyword>
<gene>
    <name evidence="13" type="ORF">CWE14_09890</name>
</gene>
<keyword evidence="13" id="KW-0675">Receptor</keyword>
<evidence type="ECO:0000256" key="4">
    <source>
        <dbReference type="ARBA" id="ARBA00022692"/>
    </source>
</evidence>